<evidence type="ECO:0000256" key="1">
    <source>
        <dbReference type="SAM" id="MobiDB-lite"/>
    </source>
</evidence>
<comment type="caution">
    <text evidence="2">The sequence shown here is derived from an EMBL/GenBank/DDBJ whole genome shotgun (WGS) entry which is preliminary data.</text>
</comment>
<evidence type="ECO:0000313" key="3">
    <source>
        <dbReference type="Proteomes" id="UP001189429"/>
    </source>
</evidence>
<evidence type="ECO:0000313" key="2">
    <source>
        <dbReference type="EMBL" id="CAK0898297.1"/>
    </source>
</evidence>
<feature type="region of interest" description="Disordered" evidence="1">
    <location>
        <begin position="1"/>
        <end position="30"/>
    </location>
</feature>
<name>A0ABN9XF65_9DINO</name>
<sequence>MMTLDDEDEQRGKMPRLMEPQGEGNGAPTDPLVQLLNAVNYIRRDMVTREDLRTDLQGMKVQIQLQADNIAVLDTRMSKLEQDTKASYDVVQKLATATMDEKLQSMAQKYDDKLKELVAPKIHNFTTAYSIAFETNEQAKEFVQRVNAFGVQWHDPMASQAVDLKVRMDVPVEISRVNRLLGILWSKVHETAIANNKCSVGYRLGAQGYRGNLWLMQGDEVDALFTVKGAETMQTDIQPNMPKLMSLGFTEQMAMRSYARGRLSHPSLGPAAVCMTPPVTMYPGRMLFRRDVKHAVWVQCLLWVVLRLRLTLAIQMLIRARPARAHQ</sequence>
<proteinExistence type="predicted"/>
<reference evidence="2" key="1">
    <citation type="submission" date="2023-10" db="EMBL/GenBank/DDBJ databases">
        <authorList>
            <person name="Chen Y."/>
            <person name="Shah S."/>
            <person name="Dougan E. K."/>
            <person name="Thang M."/>
            <person name="Chan C."/>
        </authorList>
    </citation>
    <scope>NUCLEOTIDE SEQUENCE [LARGE SCALE GENOMIC DNA]</scope>
</reference>
<dbReference type="EMBL" id="CAUYUJ010020456">
    <property type="protein sequence ID" value="CAK0898297.1"/>
    <property type="molecule type" value="Genomic_DNA"/>
</dbReference>
<accession>A0ABN9XF65</accession>
<organism evidence="2 3">
    <name type="scientific">Prorocentrum cordatum</name>
    <dbReference type="NCBI Taxonomy" id="2364126"/>
    <lineage>
        <taxon>Eukaryota</taxon>
        <taxon>Sar</taxon>
        <taxon>Alveolata</taxon>
        <taxon>Dinophyceae</taxon>
        <taxon>Prorocentrales</taxon>
        <taxon>Prorocentraceae</taxon>
        <taxon>Prorocentrum</taxon>
    </lineage>
</organism>
<protein>
    <submittedName>
        <fullName evidence="2">Uncharacterized protein</fullName>
    </submittedName>
</protein>
<dbReference type="Proteomes" id="UP001189429">
    <property type="component" value="Unassembled WGS sequence"/>
</dbReference>
<gene>
    <name evidence="2" type="ORF">PCOR1329_LOCUS76202</name>
</gene>
<keyword evidence="3" id="KW-1185">Reference proteome</keyword>